<dbReference type="SUPFAM" id="SSF46689">
    <property type="entry name" value="Homeodomain-like"/>
    <property type="match status" value="2"/>
</dbReference>
<dbReference type="InterPro" id="IPR050204">
    <property type="entry name" value="AraC_XylS_family_regulators"/>
</dbReference>
<dbReference type="InterPro" id="IPR035418">
    <property type="entry name" value="AraC-bd_2"/>
</dbReference>
<sequence length="317" mass="36172">MDFENTVSYRASDPLEAEHYMTRSFCDHRLEVYAGREVGFRHHAVKTACGAFNRLEYGAEIEVSAHGFEEFYMLEMPLSGGVRIDFGKEEINSAPGQALLLSPGPRFRSRWQAATRQWMLQIDRCRLEQRIARLTHRAKAEAPVFDPLIDLQTAHGRRLLEAFRVLAADLSEGGDADDPHREAITDRIIDLILGNIPYLNGQSVVPDRLSATPRHVKRVMDLFHARFGERLSMSAVAWEIGVSERALYGGFQRHYQKTPYEMLTRIRMEEARRLIVQEGLSASDAARRVGMRHLGRFSSAYRVLFDALPSEDSKSRH</sequence>
<keyword evidence="2" id="KW-0238">DNA-binding</keyword>
<accession>A0A1U9Z6V9</accession>
<dbReference type="InterPro" id="IPR009057">
    <property type="entry name" value="Homeodomain-like_sf"/>
</dbReference>
<dbReference type="Pfam" id="PF12833">
    <property type="entry name" value="HTH_18"/>
    <property type="match status" value="1"/>
</dbReference>
<dbReference type="GO" id="GO:0003700">
    <property type="term" value="F:DNA-binding transcription factor activity"/>
    <property type="evidence" value="ECO:0007669"/>
    <property type="project" value="InterPro"/>
</dbReference>
<dbReference type="GO" id="GO:0043565">
    <property type="term" value="F:sequence-specific DNA binding"/>
    <property type="evidence" value="ECO:0007669"/>
    <property type="project" value="InterPro"/>
</dbReference>
<keyword evidence="1" id="KW-0805">Transcription regulation</keyword>
<dbReference type="Gene3D" id="1.10.10.60">
    <property type="entry name" value="Homeodomain-like"/>
    <property type="match status" value="1"/>
</dbReference>
<dbReference type="STRING" id="1122214.Mame_04158"/>
<evidence type="ECO:0000313" key="6">
    <source>
        <dbReference type="Proteomes" id="UP000191135"/>
    </source>
</evidence>
<evidence type="ECO:0000256" key="1">
    <source>
        <dbReference type="ARBA" id="ARBA00023015"/>
    </source>
</evidence>
<dbReference type="eggNOG" id="COG4977">
    <property type="taxonomic scope" value="Bacteria"/>
</dbReference>
<name>A0A1U9Z6V9_9HYPH</name>
<dbReference type="AlphaFoldDB" id="A0A1U9Z6V9"/>
<gene>
    <name evidence="5" type="ORF">Mame_04158</name>
</gene>
<keyword evidence="6" id="KW-1185">Reference proteome</keyword>
<evidence type="ECO:0000256" key="2">
    <source>
        <dbReference type="ARBA" id="ARBA00023125"/>
    </source>
</evidence>
<evidence type="ECO:0000256" key="3">
    <source>
        <dbReference type="ARBA" id="ARBA00023163"/>
    </source>
</evidence>
<dbReference type="InterPro" id="IPR018060">
    <property type="entry name" value="HTH_AraC"/>
</dbReference>
<evidence type="ECO:0000259" key="4">
    <source>
        <dbReference type="PROSITE" id="PS01124"/>
    </source>
</evidence>
<dbReference type="Pfam" id="PF14525">
    <property type="entry name" value="AraC_binding_2"/>
    <property type="match status" value="1"/>
</dbReference>
<feature type="domain" description="HTH araC/xylS-type" evidence="4">
    <location>
        <begin position="217"/>
        <end position="315"/>
    </location>
</feature>
<protein>
    <submittedName>
        <fullName evidence="5">Transcriptional activator FtrA</fullName>
    </submittedName>
</protein>
<dbReference type="PROSITE" id="PS01124">
    <property type="entry name" value="HTH_ARAC_FAMILY_2"/>
    <property type="match status" value="1"/>
</dbReference>
<organism evidence="5 6">
    <name type="scientific">Martelella mediterranea DSM 17316</name>
    <dbReference type="NCBI Taxonomy" id="1122214"/>
    <lineage>
        <taxon>Bacteria</taxon>
        <taxon>Pseudomonadati</taxon>
        <taxon>Pseudomonadota</taxon>
        <taxon>Alphaproteobacteria</taxon>
        <taxon>Hyphomicrobiales</taxon>
        <taxon>Aurantimonadaceae</taxon>
        <taxon>Martelella</taxon>
    </lineage>
</organism>
<proteinExistence type="predicted"/>
<dbReference type="SMART" id="SM00342">
    <property type="entry name" value="HTH_ARAC"/>
    <property type="match status" value="1"/>
</dbReference>
<evidence type="ECO:0000313" key="5">
    <source>
        <dbReference type="EMBL" id="AQZ53453.1"/>
    </source>
</evidence>
<reference evidence="5 6" key="1">
    <citation type="submission" date="2017-03" db="EMBL/GenBank/DDBJ databases">
        <title>Foreign affairs: Plasmid Transfer between Roseobacters and Rhizobia.</title>
        <authorList>
            <person name="Bartling P."/>
            <person name="Bunk B."/>
            <person name="Overmann J."/>
            <person name="Brinkmann H."/>
            <person name="Petersen J."/>
        </authorList>
    </citation>
    <scope>NUCLEOTIDE SEQUENCE [LARGE SCALE GENOMIC DNA]</scope>
    <source>
        <strain evidence="5 6">MACL11</strain>
    </source>
</reference>
<dbReference type="KEGG" id="mmed:Mame_04158"/>
<dbReference type="Proteomes" id="UP000191135">
    <property type="component" value="Chromosome"/>
</dbReference>
<dbReference type="PANTHER" id="PTHR46796">
    <property type="entry name" value="HTH-TYPE TRANSCRIPTIONAL ACTIVATOR RHAS-RELATED"/>
    <property type="match status" value="1"/>
</dbReference>
<keyword evidence="3" id="KW-0804">Transcription</keyword>
<dbReference type="EMBL" id="CP020330">
    <property type="protein sequence ID" value="AQZ53453.1"/>
    <property type="molecule type" value="Genomic_DNA"/>
</dbReference>